<comment type="caution">
    <text evidence="3">The sequence shown here is derived from an EMBL/GenBank/DDBJ whole genome shotgun (WGS) entry which is preliminary data.</text>
</comment>
<reference evidence="4" key="1">
    <citation type="journal article" date="2019" name="Int. J. Syst. Evol. Microbiol.">
        <title>The Global Catalogue of Microorganisms (GCM) 10K type strain sequencing project: providing services to taxonomists for standard genome sequencing and annotation.</title>
        <authorList>
            <consortium name="The Broad Institute Genomics Platform"/>
            <consortium name="The Broad Institute Genome Sequencing Center for Infectious Disease"/>
            <person name="Wu L."/>
            <person name="Ma J."/>
        </authorList>
    </citation>
    <scope>NUCLEOTIDE SEQUENCE [LARGE SCALE GENOMIC DNA]</scope>
    <source>
        <strain evidence="4">JCM 13249</strain>
    </source>
</reference>
<evidence type="ECO:0000313" key="4">
    <source>
        <dbReference type="Proteomes" id="UP001500655"/>
    </source>
</evidence>
<dbReference type="PROSITE" id="PS51318">
    <property type="entry name" value="TAT"/>
    <property type="match status" value="1"/>
</dbReference>
<keyword evidence="2" id="KW-0732">Signal</keyword>
<feature type="chain" id="PRO_5047441673" description="Tat pathway signal sequence domain protein" evidence="2">
    <location>
        <begin position="38"/>
        <end position="493"/>
    </location>
</feature>
<dbReference type="RefSeq" id="WP_344080362.1">
    <property type="nucleotide sequence ID" value="NZ_BAAALS010000010.1"/>
</dbReference>
<sequence length="493" mass="52423">MPPTPDRAPMLSRRRLLAAAALSAVAPAVAAASPATAAPAHGAGRLVDKGLSQPVDRAFGYLDTVMDAYAGGATPRLLQSYNNESGLMTTAFVYDNALAVIAYLSRPTAANVARAKVIGDTFLWIQGNDEAYTDGRIRQAYAAGPMLFYGWWPYFPGLVREDGRAAFLWPYGFSGSAVGDVAWVALSLTHLYAHTRERRYLDGAVAMGEWITATSTSPYAYGGYLGGLQADGVTPQRWCSTEHNIDVYALFTLLARYTKDRRWTGRAKVAGDFVRAMYHKRGGYYWTGTLGANPADDPNLINTAILPEDVNTWAYLSLKEKPGAIDWTARNLAVTDTPSAPNSQLPPGVTVSGVTFSDMSKTLTGPVPNGTGDNNPSAVWLEGNGHLAAALVARDGHGDRKRAVEYLRQVVVAQRALGGGQTVGLTSDPEGGRLSDPGGGGTWTGQPLPAGGGVVSASSAFDTGFGFGYFQRQHVGATSWFLIAATGTNPYRI</sequence>
<evidence type="ECO:0000256" key="1">
    <source>
        <dbReference type="SAM" id="MobiDB-lite"/>
    </source>
</evidence>
<dbReference type="InterPro" id="IPR006311">
    <property type="entry name" value="TAT_signal"/>
</dbReference>
<feature type="region of interest" description="Disordered" evidence="1">
    <location>
        <begin position="421"/>
        <end position="444"/>
    </location>
</feature>
<protein>
    <recommendedName>
        <fullName evidence="5">Tat pathway signal sequence domain protein</fullName>
    </recommendedName>
</protein>
<evidence type="ECO:0000256" key="2">
    <source>
        <dbReference type="SAM" id="SignalP"/>
    </source>
</evidence>
<evidence type="ECO:0000313" key="3">
    <source>
        <dbReference type="EMBL" id="GAA1752757.1"/>
    </source>
</evidence>
<keyword evidence="4" id="KW-1185">Reference proteome</keyword>
<accession>A0ABP4WFQ8</accession>
<dbReference type="Proteomes" id="UP001500655">
    <property type="component" value="Unassembled WGS sequence"/>
</dbReference>
<dbReference type="SUPFAM" id="SSF48208">
    <property type="entry name" value="Six-hairpin glycosidases"/>
    <property type="match status" value="1"/>
</dbReference>
<feature type="signal peptide" evidence="2">
    <location>
        <begin position="1"/>
        <end position="37"/>
    </location>
</feature>
<dbReference type="EMBL" id="BAAALS010000010">
    <property type="protein sequence ID" value="GAA1752757.1"/>
    <property type="molecule type" value="Genomic_DNA"/>
</dbReference>
<dbReference type="Gene3D" id="1.50.10.20">
    <property type="match status" value="1"/>
</dbReference>
<dbReference type="InterPro" id="IPR008928">
    <property type="entry name" value="6-hairpin_glycosidase_sf"/>
</dbReference>
<organism evidence="3 4">
    <name type="scientific">Luedemannella helvata</name>
    <dbReference type="NCBI Taxonomy" id="349315"/>
    <lineage>
        <taxon>Bacteria</taxon>
        <taxon>Bacillati</taxon>
        <taxon>Actinomycetota</taxon>
        <taxon>Actinomycetes</taxon>
        <taxon>Micromonosporales</taxon>
        <taxon>Micromonosporaceae</taxon>
        <taxon>Luedemannella</taxon>
    </lineage>
</organism>
<gene>
    <name evidence="3" type="ORF">GCM10009681_24570</name>
</gene>
<evidence type="ECO:0008006" key="5">
    <source>
        <dbReference type="Google" id="ProtNLM"/>
    </source>
</evidence>
<proteinExistence type="predicted"/>
<name>A0ABP4WFQ8_9ACTN</name>